<dbReference type="EMBL" id="LT629791">
    <property type="protein sequence ID" value="SDU43672.1"/>
    <property type="molecule type" value="Genomic_DNA"/>
</dbReference>
<accession>A0A1H2IHV8</accession>
<dbReference type="HAMAP" id="MF_00236">
    <property type="entry name" value="TatA_E"/>
    <property type="match status" value="1"/>
</dbReference>
<keyword evidence="7 9" id="KW-0811">Translocation</keyword>
<dbReference type="InterPro" id="IPR003369">
    <property type="entry name" value="TatA/B/E"/>
</dbReference>
<dbReference type="Pfam" id="PF02416">
    <property type="entry name" value="TatA_B_E"/>
    <property type="match status" value="1"/>
</dbReference>
<organism evidence="11 12">
    <name type="scientific">Jiangella alkaliphila</name>
    <dbReference type="NCBI Taxonomy" id="419479"/>
    <lineage>
        <taxon>Bacteria</taxon>
        <taxon>Bacillati</taxon>
        <taxon>Actinomycetota</taxon>
        <taxon>Actinomycetes</taxon>
        <taxon>Jiangellales</taxon>
        <taxon>Jiangellaceae</taxon>
        <taxon>Jiangella</taxon>
    </lineage>
</organism>
<dbReference type="GO" id="GO:0033281">
    <property type="term" value="C:TAT protein transport complex"/>
    <property type="evidence" value="ECO:0007669"/>
    <property type="project" value="UniProtKB-UniRule"/>
</dbReference>
<comment type="function">
    <text evidence="9">Part of the twin-arginine translocation (Tat) system that transports large folded proteins containing a characteristic twin-arginine motif in their signal peptide across membranes. TatA could form the protein-conducting channel of the Tat system.</text>
</comment>
<dbReference type="AlphaFoldDB" id="A0A1H2IHV8"/>
<comment type="similarity">
    <text evidence="9">Belongs to the TatA/E family.</text>
</comment>
<proteinExistence type="inferred from homology"/>
<dbReference type="STRING" id="419479.SAMN04488563_1731"/>
<keyword evidence="6 9" id="KW-1133">Transmembrane helix</keyword>
<comment type="subcellular location">
    <subcellularLocation>
        <location evidence="1 9">Cell membrane</location>
        <topology evidence="1 9">Single-pass membrane protein</topology>
    </subcellularLocation>
</comment>
<evidence type="ECO:0000313" key="12">
    <source>
        <dbReference type="Proteomes" id="UP000182977"/>
    </source>
</evidence>
<name>A0A1H2IHV8_9ACTN</name>
<evidence type="ECO:0000256" key="6">
    <source>
        <dbReference type="ARBA" id="ARBA00022989"/>
    </source>
</evidence>
<dbReference type="InterPro" id="IPR006312">
    <property type="entry name" value="TatA/E"/>
</dbReference>
<evidence type="ECO:0000256" key="4">
    <source>
        <dbReference type="ARBA" id="ARBA00022692"/>
    </source>
</evidence>
<evidence type="ECO:0000313" key="11">
    <source>
        <dbReference type="EMBL" id="SDU43672.1"/>
    </source>
</evidence>
<evidence type="ECO:0000256" key="1">
    <source>
        <dbReference type="ARBA" id="ARBA00004162"/>
    </source>
</evidence>
<evidence type="ECO:0000256" key="10">
    <source>
        <dbReference type="SAM" id="MobiDB-lite"/>
    </source>
</evidence>
<reference evidence="12" key="1">
    <citation type="submission" date="2016-10" db="EMBL/GenBank/DDBJ databases">
        <authorList>
            <person name="Varghese N."/>
            <person name="Submissions S."/>
        </authorList>
    </citation>
    <scope>NUCLEOTIDE SEQUENCE [LARGE SCALE GENOMIC DNA]</scope>
    <source>
        <strain evidence="12">DSM 45079</strain>
    </source>
</reference>
<dbReference type="GO" id="GO:0008320">
    <property type="term" value="F:protein transmembrane transporter activity"/>
    <property type="evidence" value="ECO:0007669"/>
    <property type="project" value="UniProtKB-UniRule"/>
</dbReference>
<keyword evidence="12" id="KW-1185">Reference proteome</keyword>
<keyword evidence="2 9" id="KW-0813">Transport</keyword>
<evidence type="ECO:0000256" key="5">
    <source>
        <dbReference type="ARBA" id="ARBA00022927"/>
    </source>
</evidence>
<protein>
    <recommendedName>
        <fullName evidence="9">Sec-independent protein translocase protein TatA</fullName>
    </recommendedName>
</protein>
<gene>
    <name evidence="9" type="primary">tatA</name>
    <name evidence="11" type="ORF">SAMN04488563_1731</name>
</gene>
<evidence type="ECO:0000256" key="9">
    <source>
        <dbReference type="HAMAP-Rule" id="MF_00236"/>
    </source>
</evidence>
<sequence length="115" mass="12066">MVRTCTCQGRSELMPSIGTPELIIGLIVIFLLFGAKRMPEMARGIGQSLKIFKTEMSKPQADNDASNAVIVTPAPAQEPQAPTAQAPTQATAAQAQPTTETPAAAPAEPEPRPAQ</sequence>
<dbReference type="Proteomes" id="UP000182977">
    <property type="component" value="Chromosome I"/>
</dbReference>
<keyword evidence="4 9" id="KW-0812">Transmembrane</keyword>
<evidence type="ECO:0000256" key="3">
    <source>
        <dbReference type="ARBA" id="ARBA00022475"/>
    </source>
</evidence>
<dbReference type="GO" id="GO:0043953">
    <property type="term" value="P:protein transport by the Tat complex"/>
    <property type="evidence" value="ECO:0007669"/>
    <property type="project" value="UniProtKB-UniRule"/>
</dbReference>
<dbReference type="PANTHER" id="PTHR42982:SF8">
    <property type="entry name" value="SEC-INDEPENDENT PROTEIN TRANSLOCASE PROTEIN TATA"/>
    <property type="match status" value="1"/>
</dbReference>
<comment type="subunit">
    <text evidence="9">The Tat system comprises two distinct complexes: a TatABC complex, containing multiple copies of TatA, TatB and TatC subunits, and a separate TatA complex, containing only TatA subunits. Substrates initially bind to the TatABC complex, which probably triggers association of the separate TatA complex to form the active translocon.</text>
</comment>
<keyword evidence="5 9" id="KW-0653">Protein transport</keyword>
<dbReference type="PANTHER" id="PTHR42982">
    <property type="entry name" value="SEC-INDEPENDENT PROTEIN TRANSLOCASE PROTEIN TATA"/>
    <property type="match status" value="1"/>
</dbReference>
<feature type="region of interest" description="Disordered" evidence="10">
    <location>
        <begin position="74"/>
        <end position="115"/>
    </location>
</feature>
<keyword evidence="3 9" id="KW-1003">Cell membrane</keyword>
<evidence type="ECO:0000256" key="7">
    <source>
        <dbReference type="ARBA" id="ARBA00023010"/>
    </source>
</evidence>
<keyword evidence="8 9" id="KW-0472">Membrane</keyword>
<feature type="transmembrane region" description="Helical" evidence="9">
    <location>
        <begin position="17"/>
        <end position="35"/>
    </location>
</feature>
<evidence type="ECO:0000256" key="2">
    <source>
        <dbReference type="ARBA" id="ARBA00022448"/>
    </source>
</evidence>
<dbReference type="Gene3D" id="1.20.5.3310">
    <property type="match status" value="1"/>
</dbReference>
<evidence type="ECO:0000256" key="8">
    <source>
        <dbReference type="ARBA" id="ARBA00023136"/>
    </source>
</evidence>